<sequence>PPFGPQLGPKADGTPLLESKEQRAPADD</sequence>
<evidence type="ECO:0000313" key="2">
    <source>
        <dbReference type="EMBL" id="ELY64286.1"/>
    </source>
</evidence>
<feature type="region of interest" description="Disordered" evidence="1">
    <location>
        <begin position="1"/>
        <end position="28"/>
    </location>
</feature>
<reference evidence="2 3" key="1">
    <citation type="journal article" date="2014" name="PLoS Genet.">
        <title>Phylogenetically driven sequencing of extremely halophilic archaea reveals strategies for static and dynamic osmo-response.</title>
        <authorList>
            <person name="Becker E.A."/>
            <person name="Seitzer P.M."/>
            <person name="Tritt A."/>
            <person name="Larsen D."/>
            <person name="Krusor M."/>
            <person name="Yao A.I."/>
            <person name="Wu D."/>
            <person name="Madern D."/>
            <person name="Eisen J.A."/>
            <person name="Darling A.E."/>
            <person name="Facciotti M.T."/>
        </authorList>
    </citation>
    <scope>NUCLEOTIDE SEQUENCE [LARGE SCALE GENOMIC DNA]</scope>
    <source>
        <strain evidence="2 3">SP2</strain>
    </source>
</reference>
<proteinExistence type="predicted"/>
<evidence type="ECO:0000256" key="1">
    <source>
        <dbReference type="SAM" id="MobiDB-lite"/>
    </source>
</evidence>
<organism evidence="2 3">
    <name type="scientific">Natronobacterium gregoryi (strain ATCC 43098 / DSM 3393 / CCM 3738 / CIP 104747 / IAM 13177 / JCM 8860 / NBRC 102187 / NCIMB 2189 / SP2)</name>
    <dbReference type="NCBI Taxonomy" id="797304"/>
    <lineage>
        <taxon>Archaea</taxon>
        <taxon>Methanobacteriati</taxon>
        <taxon>Methanobacteriota</taxon>
        <taxon>Stenosarchaea group</taxon>
        <taxon>Halobacteria</taxon>
        <taxon>Halobacteriales</taxon>
        <taxon>Natrialbaceae</taxon>
        <taxon>Natronobacterium</taxon>
    </lineage>
</organism>
<name>L9XS90_NATGS</name>
<gene>
    <name evidence="2" type="ORF">C490_14895</name>
</gene>
<protein>
    <submittedName>
        <fullName evidence="2">FO synthase subunit 2</fullName>
    </submittedName>
</protein>
<comment type="caution">
    <text evidence="2">The sequence shown here is derived from an EMBL/GenBank/DDBJ whole genome shotgun (WGS) entry which is preliminary data.</text>
</comment>
<evidence type="ECO:0000313" key="3">
    <source>
        <dbReference type="Proteomes" id="UP000011613"/>
    </source>
</evidence>
<feature type="non-terminal residue" evidence="2">
    <location>
        <position position="1"/>
    </location>
</feature>
<dbReference type="EMBL" id="AOIC01000109">
    <property type="protein sequence ID" value="ELY64286.1"/>
    <property type="molecule type" value="Genomic_DNA"/>
</dbReference>
<accession>L9XS90</accession>
<dbReference type="Proteomes" id="UP000011613">
    <property type="component" value="Unassembled WGS sequence"/>
</dbReference>
<feature type="compositionally biased region" description="Basic and acidic residues" evidence="1">
    <location>
        <begin position="18"/>
        <end position="28"/>
    </location>
</feature>
<dbReference type="AlphaFoldDB" id="L9XS90"/>